<protein>
    <submittedName>
        <fullName evidence="6">SDR family NAD(P)-dependent oxidoreductase</fullName>
    </submittedName>
</protein>
<evidence type="ECO:0000256" key="2">
    <source>
        <dbReference type="ARBA" id="ARBA00023002"/>
    </source>
</evidence>
<dbReference type="InterPro" id="IPR020904">
    <property type="entry name" value="Sc_DH/Rdtase_CS"/>
</dbReference>
<dbReference type="PROSITE" id="PS00061">
    <property type="entry name" value="ADH_SHORT"/>
    <property type="match status" value="1"/>
</dbReference>
<dbReference type="Gene3D" id="3.40.50.720">
    <property type="entry name" value="NAD(P)-binding Rossmann-like Domain"/>
    <property type="match status" value="1"/>
</dbReference>
<dbReference type="KEGG" id="rmar:GBA65_00095"/>
<dbReference type="InterPro" id="IPR036291">
    <property type="entry name" value="NAD(P)-bd_dom_sf"/>
</dbReference>
<dbReference type="PANTHER" id="PTHR44196">
    <property type="entry name" value="DEHYDROGENASE/REDUCTASE SDR FAMILY MEMBER 7B"/>
    <property type="match status" value="1"/>
</dbReference>
<dbReference type="GO" id="GO:0016616">
    <property type="term" value="F:oxidoreductase activity, acting on the CH-OH group of donors, NAD or NADP as acceptor"/>
    <property type="evidence" value="ECO:0007669"/>
    <property type="project" value="UniProtKB-ARBA"/>
</dbReference>
<feature type="region of interest" description="Disordered" evidence="4">
    <location>
        <begin position="189"/>
        <end position="212"/>
    </location>
</feature>
<keyword evidence="2" id="KW-0560">Oxidoreductase</keyword>
<keyword evidence="7" id="KW-1185">Reference proteome</keyword>
<comment type="similarity">
    <text evidence="1 3">Belongs to the short-chain dehydrogenases/reductases (SDR) family.</text>
</comment>
<dbReference type="PRINTS" id="PR00080">
    <property type="entry name" value="SDRFAMILY"/>
</dbReference>
<accession>A0A6G8PU18</accession>
<dbReference type="PRINTS" id="PR00081">
    <property type="entry name" value="GDHRDH"/>
</dbReference>
<dbReference type="FunFam" id="3.40.50.720:FF:000047">
    <property type="entry name" value="NADP-dependent L-serine/L-allo-threonine dehydrogenase"/>
    <property type="match status" value="1"/>
</dbReference>
<dbReference type="InterPro" id="IPR002347">
    <property type="entry name" value="SDR_fam"/>
</dbReference>
<dbReference type="InterPro" id="IPR057326">
    <property type="entry name" value="KR_dom"/>
</dbReference>
<evidence type="ECO:0000256" key="3">
    <source>
        <dbReference type="RuleBase" id="RU000363"/>
    </source>
</evidence>
<organism evidence="6 7">
    <name type="scientific">Rubrobacter marinus</name>
    <dbReference type="NCBI Taxonomy" id="2653852"/>
    <lineage>
        <taxon>Bacteria</taxon>
        <taxon>Bacillati</taxon>
        <taxon>Actinomycetota</taxon>
        <taxon>Rubrobacteria</taxon>
        <taxon>Rubrobacterales</taxon>
        <taxon>Rubrobacteraceae</taxon>
        <taxon>Rubrobacter</taxon>
    </lineage>
</organism>
<dbReference type="SUPFAM" id="SSF51735">
    <property type="entry name" value="NAD(P)-binding Rossmann-fold domains"/>
    <property type="match status" value="1"/>
</dbReference>
<dbReference type="EMBL" id="CP045121">
    <property type="protein sequence ID" value="QIN77175.1"/>
    <property type="molecule type" value="Genomic_DNA"/>
</dbReference>
<dbReference type="SMART" id="SM00822">
    <property type="entry name" value="PKS_KR"/>
    <property type="match status" value="1"/>
</dbReference>
<evidence type="ECO:0000256" key="1">
    <source>
        <dbReference type="ARBA" id="ARBA00006484"/>
    </source>
</evidence>
<reference evidence="6 7" key="1">
    <citation type="submission" date="2019-10" db="EMBL/GenBank/DDBJ databases">
        <title>Rubrobacter sp nov SCSIO 52915 isolated from a deep-sea sediment in the South China Sea.</title>
        <authorList>
            <person name="Chen R.W."/>
        </authorList>
    </citation>
    <scope>NUCLEOTIDE SEQUENCE [LARGE SCALE GENOMIC DNA]</scope>
    <source>
        <strain evidence="6 7">SCSIO 52915</strain>
    </source>
</reference>
<evidence type="ECO:0000259" key="5">
    <source>
        <dbReference type="SMART" id="SM00822"/>
    </source>
</evidence>
<evidence type="ECO:0000256" key="4">
    <source>
        <dbReference type="SAM" id="MobiDB-lite"/>
    </source>
</evidence>
<proteinExistence type="inferred from homology"/>
<feature type="domain" description="Ketoreductase" evidence="5">
    <location>
        <begin position="9"/>
        <end position="211"/>
    </location>
</feature>
<dbReference type="Pfam" id="PF00106">
    <property type="entry name" value="adh_short"/>
    <property type="match status" value="1"/>
</dbReference>
<name>A0A6G8PU18_9ACTN</name>
<dbReference type="Proteomes" id="UP000502706">
    <property type="component" value="Chromosome"/>
</dbReference>
<evidence type="ECO:0000313" key="7">
    <source>
        <dbReference type="Proteomes" id="UP000502706"/>
    </source>
</evidence>
<dbReference type="PANTHER" id="PTHR44196:SF1">
    <property type="entry name" value="DEHYDROGENASE_REDUCTASE SDR FAMILY MEMBER 7B"/>
    <property type="match status" value="1"/>
</dbReference>
<evidence type="ECO:0000313" key="6">
    <source>
        <dbReference type="EMBL" id="QIN77175.1"/>
    </source>
</evidence>
<dbReference type="CDD" id="cd05233">
    <property type="entry name" value="SDR_c"/>
    <property type="match status" value="1"/>
</dbReference>
<gene>
    <name evidence="6" type="ORF">GBA65_00095</name>
</gene>
<dbReference type="RefSeq" id="WP_166394842.1">
    <property type="nucleotide sequence ID" value="NZ_CP045121.1"/>
</dbReference>
<dbReference type="AlphaFoldDB" id="A0A6G8PU18"/>
<sequence length="262" mass="27820">MTEKRLSGKIAVVTGASSGIGEATARALAARGAPVVLAARDEEKLAFLEREIRAAGGRALVVGTDVADRESVRGMVGRAVAEFGSVDVLVNNAGLGLSGRVAELRPDDLRYVFDVNLLGPLHCIQEALPHMPRGGRIVNVSSVVGKRAIPKVGGYCASKFALNALSDALRVEVAARGVTVTSVYPGTTRTSFRDNSRRTKSEKRGWRPKGVSPEKVAEKISGAAERGGRDVYVTPTDRLFVAATTLAPGLTDLVLRRFWAKD</sequence>
<dbReference type="GO" id="GO:0016020">
    <property type="term" value="C:membrane"/>
    <property type="evidence" value="ECO:0007669"/>
    <property type="project" value="TreeGrafter"/>
</dbReference>
<feature type="compositionally biased region" description="Basic and acidic residues" evidence="4">
    <location>
        <begin position="191"/>
        <end position="205"/>
    </location>
</feature>